<dbReference type="eggNOG" id="COG3137">
    <property type="taxonomic scope" value="Bacteria"/>
</dbReference>
<dbReference type="EMBL" id="JH651379">
    <property type="protein sequence ID" value="EIJ39108.1"/>
    <property type="molecule type" value="Genomic_DNA"/>
</dbReference>
<dbReference type="AlphaFoldDB" id="I3C665"/>
<name>I3C665_9FLAO</name>
<dbReference type="InterPro" id="IPR007433">
    <property type="entry name" value="DUF481"/>
</dbReference>
<feature type="signal peptide" evidence="1">
    <location>
        <begin position="1"/>
        <end position="20"/>
    </location>
</feature>
<accession>I3C665</accession>
<evidence type="ECO:0000313" key="3">
    <source>
        <dbReference type="Proteomes" id="UP000004690"/>
    </source>
</evidence>
<sequence length="340" mass="38400">MLIKFLIAFSVFISFQISYAQTADTLALDNGDIIVGEIKEMKNGVLSIETDYSDSDFTIKWIKVKKISSSQYYLVTLNNGVRLNTDLHTKAKDTGVVDLTSINEKVTVNISDIVYIKAIKTSFFSRLSASLSVGYNFTKSNNLSQFTVRSTLGYIADTWGANASYNSVVSKQDSVPETNRTDANIGAKYFLKNDWFLSLSGDFLSNDEQKLDLRTTIKGGAGKYFIHSNRVYFGAGTGLAWNNERFSDEFNTERNSLEAYLGLELNMFDFDDISLYTNLVAYPSLTESGRLRTDFTLDLKYDLPYEFFIKLGFTHNFDSKPIESAAKVDYIFQTTFGWEL</sequence>
<proteinExistence type="predicted"/>
<evidence type="ECO:0000313" key="2">
    <source>
        <dbReference type="EMBL" id="EIJ39108.1"/>
    </source>
</evidence>
<dbReference type="Proteomes" id="UP000004690">
    <property type="component" value="Unassembled WGS sequence"/>
</dbReference>
<gene>
    <name evidence="2" type="ORF">JoomaDRAFT_2114</name>
</gene>
<protein>
    <recommendedName>
        <fullName evidence="4">Salt-induced outer membrane protein</fullName>
    </recommendedName>
</protein>
<dbReference type="Pfam" id="PF04338">
    <property type="entry name" value="DUF481"/>
    <property type="match status" value="1"/>
</dbReference>
<organism evidence="2 3">
    <name type="scientific">Galbibacter orientalis DSM 19592</name>
    <dbReference type="NCBI Taxonomy" id="926559"/>
    <lineage>
        <taxon>Bacteria</taxon>
        <taxon>Pseudomonadati</taxon>
        <taxon>Bacteroidota</taxon>
        <taxon>Flavobacteriia</taxon>
        <taxon>Flavobacteriales</taxon>
        <taxon>Flavobacteriaceae</taxon>
        <taxon>Galbibacter</taxon>
    </lineage>
</organism>
<dbReference type="STRING" id="926559.JoomaDRAFT_2114"/>
<evidence type="ECO:0000256" key="1">
    <source>
        <dbReference type="SAM" id="SignalP"/>
    </source>
</evidence>
<dbReference type="HOGENOM" id="CLU_070301_0_0_10"/>
<keyword evidence="1" id="KW-0732">Signal</keyword>
<evidence type="ECO:0008006" key="4">
    <source>
        <dbReference type="Google" id="ProtNLM"/>
    </source>
</evidence>
<feature type="chain" id="PRO_5003668498" description="Salt-induced outer membrane protein" evidence="1">
    <location>
        <begin position="21"/>
        <end position="340"/>
    </location>
</feature>
<keyword evidence="3" id="KW-1185">Reference proteome</keyword>
<reference evidence="2 3" key="1">
    <citation type="submission" date="2012-02" db="EMBL/GenBank/DDBJ databases">
        <title>Improved High-Quality Draft genome of Joostella marina DSM 19592.</title>
        <authorList>
            <consortium name="US DOE Joint Genome Institute (JGI-PGF)"/>
            <person name="Lucas S."/>
            <person name="Copeland A."/>
            <person name="Lapidus A."/>
            <person name="Bruce D."/>
            <person name="Goodwin L."/>
            <person name="Pitluck S."/>
            <person name="Peters L."/>
            <person name="Chertkov O."/>
            <person name="Ovchinnikova G."/>
            <person name="Kyrpides N."/>
            <person name="Mavromatis K."/>
            <person name="Detter J.C."/>
            <person name="Han C."/>
            <person name="Land M."/>
            <person name="Hauser L."/>
            <person name="Markowitz V."/>
            <person name="Cheng J.-F."/>
            <person name="Hugenholtz P."/>
            <person name="Woyke T."/>
            <person name="Wu D."/>
            <person name="Tindall B."/>
            <person name="Brambilla E."/>
            <person name="Klenk H.-P."/>
            <person name="Eisen J.A."/>
        </authorList>
    </citation>
    <scope>NUCLEOTIDE SEQUENCE [LARGE SCALE GENOMIC DNA]</scope>
    <source>
        <strain evidence="2 3">DSM 19592</strain>
    </source>
</reference>